<keyword evidence="10 14" id="KW-1133">Transmembrane helix</keyword>
<evidence type="ECO:0000256" key="9">
    <source>
        <dbReference type="ARBA" id="ARBA00022967"/>
    </source>
</evidence>
<dbReference type="SFLD" id="SFLDG00002">
    <property type="entry name" value="C1.7:_P-type_atpase_like"/>
    <property type="match status" value="1"/>
</dbReference>
<dbReference type="InterPro" id="IPR036412">
    <property type="entry name" value="HAD-like_sf"/>
</dbReference>
<dbReference type="InterPro" id="IPR008250">
    <property type="entry name" value="ATPase_P-typ_transduc_dom_A_sf"/>
</dbReference>
<keyword evidence="5 14" id="KW-0479">Metal-binding</keyword>
<keyword evidence="12 14" id="KW-0472">Membrane</keyword>
<comment type="catalytic activity">
    <reaction evidence="13">
        <text>Cu(+)(in) + ATP + H2O = Cu(+)(out) + ADP + phosphate + H(+)</text>
        <dbReference type="Rhea" id="RHEA:25792"/>
        <dbReference type="ChEBI" id="CHEBI:15377"/>
        <dbReference type="ChEBI" id="CHEBI:15378"/>
        <dbReference type="ChEBI" id="CHEBI:30616"/>
        <dbReference type="ChEBI" id="CHEBI:43474"/>
        <dbReference type="ChEBI" id="CHEBI:49552"/>
        <dbReference type="ChEBI" id="CHEBI:456216"/>
        <dbReference type="EC" id="7.2.2.8"/>
    </reaction>
</comment>
<dbReference type="EMBL" id="CAKKNS010000001">
    <property type="protein sequence ID" value="CAH0416000.1"/>
    <property type="molecule type" value="Genomic_DNA"/>
</dbReference>
<keyword evidence="11" id="KW-0186">Copper</keyword>
<evidence type="ECO:0000256" key="10">
    <source>
        <dbReference type="ARBA" id="ARBA00022989"/>
    </source>
</evidence>
<keyword evidence="7" id="KW-0406">Ion transport</keyword>
<feature type="transmembrane region" description="Helical" evidence="14">
    <location>
        <begin position="275"/>
        <end position="301"/>
    </location>
</feature>
<dbReference type="SFLD" id="SFLDS00003">
    <property type="entry name" value="Haloacid_Dehalogenase"/>
    <property type="match status" value="1"/>
</dbReference>
<comment type="similarity">
    <text evidence="2 14">Belongs to the cation transport ATPase (P-type) (TC 3.A.3) family. Type IB subfamily.</text>
</comment>
<feature type="transmembrane region" description="Helical" evidence="14">
    <location>
        <begin position="94"/>
        <end position="111"/>
    </location>
</feature>
<evidence type="ECO:0000259" key="16">
    <source>
        <dbReference type="Pfam" id="PF00122"/>
    </source>
</evidence>
<dbReference type="SFLD" id="SFLDF00027">
    <property type="entry name" value="p-type_atpase"/>
    <property type="match status" value="1"/>
</dbReference>
<feature type="coiled-coil region" evidence="15">
    <location>
        <begin position="112"/>
        <end position="139"/>
    </location>
</feature>
<dbReference type="PRINTS" id="PR00943">
    <property type="entry name" value="CUATPASE"/>
</dbReference>
<evidence type="ECO:0000313" key="17">
    <source>
        <dbReference type="EMBL" id="CAH0416000.1"/>
    </source>
</evidence>
<keyword evidence="6 14" id="KW-0547">Nucleotide-binding</keyword>
<feature type="transmembrane region" description="Helical" evidence="14">
    <location>
        <begin position="611"/>
        <end position="630"/>
    </location>
</feature>
<keyword evidence="9" id="KW-1278">Translocase</keyword>
<dbReference type="InterPro" id="IPR018303">
    <property type="entry name" value="ATPase_P-typ_P_site"/>
</dbReference>
<evidence type="ECO:0000256" key="11">
    <source>
        <dbReference type="ARBA" id="ARBA00023008"/>
    </source>
</evidence>
<dbReference type="SUPFAM" id="SSF81653">
    <property type="entry name" value="Calcium ATPase, transduction domain A"/>
    <property type="match status" value="1"/>
</dbReference>
<evidence type="ECO:0000256" key="3">
    <source>
        <dbReference type="ARBA" id="ARBA00012517"/>
    </source>
</evidence>
<dbReference type="NCBIfam" id="TIGR01494">
    <property type="entry name" value="ATPase_P-type"/>
    <property type="match status" value="1"/>
</dbReference>
<reference evidence="17 18" key="1">
    <citation type="submission" date="2021-11" db="EMBL/GenBank/DDBJ databases">
        <authorList>
            <person name="Depoorter E."/>
        </authorList>
    </citation>
    <scope>NUCLEOTIDE SEQUENCE [LARGE SCALE GENOMIC DNA]</scope>
    <source>
        <strain evidence="17 18">LMG 24289</strain>
    </source>
</reference>
<accession>A0ABM8Z5E9</accession>
<evidence type="ECO:0000256" key="8">
    <source>
        <dbReference type="ARBA" id="ARBA00022840"/>
    </source>
</evidence>
<dbReference type="PROSITE" id="PS01229">
    <property type="entry name" value="COF_2"/>
    <property type="match status" value="1"/>
</dbReference>
<dbReference type="RefSeq" id="WP_230096065.1">
    <property type="nucleotide sequence ID" value="NZ_CAKKNS010000001.1"/>
</dbReference>
<feature type="transmembrane region" description="Helical" evidence="14">
    <location>
        <begin position="582"/>
        <end position="605"/>
    </location>
</feature>
<dbReference type="PANTHER" id="PTHR43520">
    <property type="entry name" value="ATP7, ISOFORM B"/>
    <property type="match status" value="1"/>
</dbReference>
<feature type="transmembrane region" description="Helical" evidence="14">
    <location>
        <begin position="7"/>
        <end position="26"/>
    </location>
</feature>
<dbReference type="Gene3D" id="2.70.150.10">
    <property type="entry name" value="Calcium-transporting ATPase, cytoplasmic transduction domain A"/>
    <property type="match status" value="1"/>
</dbReference>
<feature type="transmembrane region" description="Helical" evidence="14">
    <location>
        <begin position="248"/>
        <end position="269"/>
    </location>
</feature>
<dbReference type="InterPro" id="IPR023299">
    <property type="entry name" value="ATPase_P-typ_cyto_dom_N"/>
</dbReference>
<dbReference type="Pfam" id="PF00702">
    <property type="entry name" value="Hydrolase"/>
    <property type="match status" value="1"/>
</dbReference>
<dbReference type="InterPro" id="IPR027256">
    <property type="entry name" value="P-typ_ATPase_IB"/>
</dbReference>
<feature type="domain" description="P-type ATPase A" evidence="16">
    <location>
        <begin position="129"/>
        <end position="229"/>
    </location>
</feature>
<evidence type="ECO:0000256" key="1">
    <source>
        <dbReference type="ARBA" id="ARBA00004127"/>
    </source>
</evidence>
<keyword evidence="8 14" id="KW-0067">ATP-binding</keyword>
<dbReference type="EC" id="7.2.2.8" evidence="3"/>
<dbReference type="CDD" id="cd02094">
    <property type="entry name" value="P-type_ATPase_Cu-like"/>
    <property type="match status" value="1"/>
</dbReference>
<dbReference type="InterPro" id="IPR023298">
    <property type="entry name" value="ATPase_P-typ_TM_dom_sf"/>
</dbReference>
<evidence type="ECO:0000256" key="14">
    <source>
        <dbReference type="RuleBase" id="RU362081"/>
    </source>
</evidence>
<dbReference type="InterPro" id="IPR023214">
    <property type="entry name" value="HAD_sf"/>
</dbReference>
<dbReference type="PROSITE" id="PS00154">
    <property type="entry name" value="ATPASE_E1_E2"/>
    <property type="match status" value="1"/>
</dbReference>
<dbReference type="NCBIfam" id="TIGR01511">
    <property type="entry name" value="ATPase-IB1_Cu"/>
    <property type="match status" value="1"/>
</dbReference>
<protein>
    <recommendedName>
        <fullName evidence="3">P-type Cu(+) transporter</fullName>
        <ecNumber evidence="3">7.2.2.8</ecNumber>
    </recommendedName>
</protein>
<keyword evidence="14" id="KW-1003">Cell membrane</keyword>
<gene>
    <name evidence="17" type="primary">copA</name>
    <name evidence="17" type="ORF">WFA24289_00299</name>
</gene>
<comment type="subcellular location">
    <subcellularLocation>
        <location evidence="14">Cell membrane</location>
    </subcellularLocation>
    <subcellularLocation>
        <location evidence="1">Endomembrane system</location>
        <topology evidence="1">Multi-pass membrane protein</topology>
    </subcellularLocation>
</comment>
<name>A0ABM8Z5E9_9LACO</name>
<evidence type="ECO:0000256" key="13">
    <source>
        <dbReference type="ARBA" id="ARBA00049289"/>
    </source>
</evidence>
<proteinExistence type="inferred from homology"/>
<dbReference type="InterPro" id="IPR059000">
    <property type="entry name" value="ATPase_P-type_domA"/>
</dbReference>
<keyword evidence="18" id="KW-1185">Reference proteome</keyword>
<evidence type="ECO:0000256" key="2">
    <source>
        <dbReference type="ARBA" id="ARBA00006024"/>
    </source>
</evidence>
<evidence type="ECO:0000256" key="4">
    <source>
        <dbReference type="ARBA" id="ARBA00022692"/>
    </source>
</evidence>
<dbReference type="SUPFAM" id="SSF81665">
    <property type="entry name" value="Calcium ATPase, transmembrane domain M"/>
    <property type="match status" value="1"/>
</dbReference>
<evidence type="ECO:0000313" key="18">
    <source>
        <dbReference type="Proteomes" id="UP000789707"/>
    </source>
</evidence>
<dbReference type="SUPFAM" id="SSF56784">
    <property type="entry name" value="HAD-like"/>
    <property type="match status" value="1"/>
</dbReference>
<dbReference type="PANTHER" id="PTHR43520:SF8">
    <property type="entry name" value="P-TYPE CU(+) TRANSPORTER"/>
    <property type="match status" value="1"/>
</dbReference>
<organism evidence="17 18">
    <name type="scientific">Periweissella fabaria</name>
    <dbReference type="NCBI Taxonomy" id="546157"/>
    <lineage>
        <taxon>Bacteria</taxon>
        <taxon>Bacillati</taxon>
        <taxon>Bacillota</taxon>
        <taxon>Bacilli</taxon>
        <taxon>Lactobacillales</taxon>
        <taxon>Lactobacillaceae</taxon>
        <taxon>Periweissella</taxon>
    </lineage>
</organism>
<dbReference type="PRINTS" id="PR00119">
    <property type="entry name" value="CATATPASE"/>
</dbReference>
<dbReference type="Gene3D" id="3.40.1110.10">
    <property type="entry name" value="Calcium-transporting ATPase, cytoplasmic domain N"/>
    <property type="match status" value="1"/>
</dbReference>
<evidence type="ECO:0000256" key="6">
    <source>
        <dbReference type="ARBA" id="ARBA00022741"/>
    </source>
</evidence>
<dbReference type="InterPro" id="IPR001757">
    <property type="entry name" value="P_typ_ATPase"/>
</dbReference>
<keyword evidence="7" id="KW-0813">Transport</keyword>
<evidence type="ECO:0000256" key="7">
    <source>
        <dbReference type="ARBA" id="ARBA00022796"/>
    </source>
</evidence>
<comment type="caution">
    <text evidence="17">The sequence shown here is derived from an EMBL/GenBank/DDBJ whole genome shotgun (WGS) entry which is preliminary data.</text>
</comment>
<evidence type="ECO:0000256" key="12">
    <source>
        <dbReference type="ARBA" id="ARBA00023136"/>
    </source>
</evidence>
<keyword evidence="15" id="KW-0175">Coiled coil</keyword>
<feature type="transmembrane region" description="Helical" evidence="14">
    <location>
        <begin position="71"/>
        <end position="88"/>
    </location>
</feature>
<dbReference type="NCBIfam" id="TIGR01525">
    <property type="entry name" value="ATPase-IB_hvy"/>
    <property type="match status" value="1"/>
</dbReference>
<dbReference type="Gene3D" id="3.40.50.1000">
    <property type="entry name" value="HAD superfamily/HAD-like"/>
    <property type="match status" value="1"/>
</dbReference>
<feature type="transmembrane region" description="Helical" evidence="14">
    <location>
        <begin position="38"/>
        <end position="59"/>
    </location>
</feature>
<dbReference type="Pfam" id="PF00122">
    <property type="entry name" value="E1-E2_ATPase"/>
    <property type="match status" value="1"/>
</dbReference>
<sequence>MKITTRFWVSLILSLPMLIEMILMPFTNFMLPGGHWTMVALTTAVMLISARPFVTSAWASFQKHHSNMDTLVAIGTATAYIYSIYAMLTDKAVFFESAAFVITFVLLGQVLEEKMRDNASDAIEKLVNLQAKEAEVQRDGQFVKIPLADIVAGDLIRVKPGQKVAVDGTIVEGTSTIDESMVTGESMPVSKAAGDKVIGATINSNGTFVFKAEKVGNDTMLAQIVELVKKAQNSHAPIQNLTDKVSDIFVPVVLIIAIATFLIWYVFLGTSVADALIFAVSVMVIACPCALGLATPTALMVGTGRGAKMGILIKNGEVLEAVNDVKTVVFDKTGTITVGKPAVTDVIGDIHQIIPVAAGLEESSEHPLAAAIMTYAKAQNIAATPVEAFKAIEGKGVQAQVNGQKAFVGNDKLLEDVEISADLKTNMLKLQNEAKTVVFVGLDNQVIGLIAIQDAPKATSKEAMAALHARGLKTVMLTGDNQRVAESIAKQVGIDEVIADVLPADKADHIKHLQHSGAVAFVGDGINDAPALTTANVGIAMGSGTDIAIDSGGIVLIKNDLRDVDTALALSKKTFNRIKLNLFWAFIYNVLGIPVAAGLFYGLGLTLSPEIAGLAMAFSSLSVVTSSVLLGKSKITAHTATI</sequence>
<evidence type="ECO:0000256" key="15">
    <source>
        <dbReference type="SAM" id="Coils"/>
    </source>
</evidence>
<keyword evidence="7" id="KW-0187">Copper transport</keyword>
<dbReference type="InterPro" id="IPR044492">
    <property type="entry name" value="P_typ_ATPase_HD_dom"/>
</dbReference>
<dbReference type="Proteomes" id="UP000789707">
    <property type="component" value="Unassembled WGS sequence"/>
</dbReference>
<keyword evidence="4 14" id="KW-0812">Transmembrane</keyword>
<evidence type="ECO:0000256" key="5">
    <source>
        <dbReference type="ARBA" id="ARBA00022723"/>
    </source>
</evidence>